<comment type="caution">
    <text evidence="4">The sequence shown here is derived from an EMBL/GenBank/DDBJ whole genome shotgun (WGS) entry which is preliminary data.</text>
</comment>
<feature type="DNA-binding region" description="H-T-H motif" evidence="2">
    <location>
        <begin position="24"/>
        <end position="43"/>
    </location>
</feature>
<dbReference type="PROSITE" id="PS50977">
    <property type="entry name" value="HTH_TETR_2"/>
    <property type="match status" value="1"/>
</dbReference>
<evidence type="ECO:0000256" key="1">
    <source>
        <dbReference type="ARBA" id="ARBA00023125"/>
    </source>
</evidence>
<dbReference type="InterPro" id="IPR009057">
    <property type="entry name" value="Homeodomain-like_sf"/>
</dbReference>
<organism evidence="4 5">
    <name type="scientific">Enterococcus mundtii</name>
    <dbReference type="NCBI Taxonomy" id="53346"/>
    <lineage>
        <taxon>Bacteria</taxon>
        <taxon>Bacillati</taxon>
        <taxon>Bacillota</taxon>
        <taxon>Bacilli</taxon>
        <taxon>Lactobacillales</taxon>
        <taxon>Enterococcaceae</taxon>
        <taxon>Enterococcus</taxon>
    </lineage>
</organism>
<gene>
    <name evidence="4" type="ORF">EMU01_30720</name>
</gene>
<dbReference type="SUPFAM" id="SSF46689">
    <property type="entry name" value="Homeodomain-like"/>
    <property type="match status" value="1"/>
</dbReference>
<feature type="domain" description="HTH tetR-type" evidence="3">
    <location>
        <begin position="1"/>
        <end position="61"/>
    </location>
</feature>
<keyword evidence="5" id="KW-1185">Reference proteome</keyword>
<dbReference type="PANTHER" id="PTHR43479:SF11">
    <property type="entry name" value="ACREF_ENVCD OPERON REPRESSOR-RELATED"/>
    <property type="match status" value="1"/>
</dbReference>
<sequence>MYSEDKIKDALITLLSEKNLDKIKVSEIAEVANVSRVTFYKYFNDKESVLEQILTDFTASLDQIFYNNVKALNKIDFSDINKIKSDLAPHAFEIVSFLYEKKELIQTLMLPTTNTNILKISYDKFYQQFKLWLPQKFQINYDPKTLNQYSDFLTRGTALLLGTWFRKGFKQSPQEMTEIVINVLSPSLYNIYHRTYRSENK</sequence>
<evidence type="ECO:0000313" key="4">
    <source>
        <dbReference type="EMBL" id="GEL81928.1"/>
    </source>
</evidence>
<proteinExistence type="predicted"/>
<dbReference type="Proteomes" id="UP000321175">
    <property type="component" value="Unassembled WGS sequence"/>
</dbReference>
<name>A0ABQ0VKJ5_ENTMU</name>
<keyword evidence="1 2" id="KW-0238">DNA-binding</keyword>
<evidence type="ECO:0000256" key="2">
    <source>
        <dbReference type="PROSITE-ProRule" id="PRU00335"/>
    </source>
</evidence>
<dbReference type="PANTHER" id="PTHR43479">
    <property type="entry name" value="ACREF/ENVCD OPERON REPRESSOR-RELATED"/>
    <property type="match status" value="1"/>
</dbReference>
<dbReference type="RefSeq" id="WP_071867405.1">
    <property type="nucleotide sequence ID" value="NZ_BJWA01000047.1"/>
</dbReference>
<dbReference type="InterPro" id="IPR050624">
    <property type="entry name" value="HTH-type_Tx_Regulator"/>
</dbReference>
<reference evidence="4 5" key="1">
    <citation type="submission" date="2019-07" db="EMBL/GenBank/DDBJ databases">
        <title>Whole genome shotgun sequence of Enterococcus mundtii NBRC 100490.</title>
        <authorList>
            <person name="Hosoyama A."/>
            <person name="Uohara A."/>
            <person name="Ohji S."/>
            <person name="Ichikawa N."/>
        </authorList>
    </citation>
    <scope>NUCLEOTIDE SEQUENCE [LARGE SCALE GENOMIC DNA]</scope>
    <source>
        <strain evidence="4 5">NBRC 100490</strain>
    </source>
</reference>
<dbReference type="Pfam" id="PF14278">
    <property type="entry name" value="TetR_C_8"/>
    <property type="match status" value="1"/>
</dbReference>
<protein>
    <submittedName>
        <fullName evidence="4">Transcriptional regulator (TetR/AcrR family)</fullName>
    </submittedName>
</protein>
<evidence type="ECO:0000259" key="3">
    <source>
        <dbReference type="PROSITE" id="PS50977"/>
    </source>
</evidence>
<dbReference type="Pfam" id="PF00440">
    <property type="entry name" value="TetR_N"/>
    <property type="match status" value="1"/>
</dbReference>
<dbReference type="PRINTS" id="PR00455">
    <property type="entry name" value="HTHTETR"/>
</dbReference>
<dbReference type="InterPro" id="IPR039532">
    <property type="entry name" value="TetR_C_Firmicutes"/>
</dbReference>
<evidence type="ECO:0000313" key="5">
    <source>
        <dbReference type="Proteomes" id="UP000321175"/>
    </source>
</evidence>
<dbReference type="GeneID" id="61001127"/>
<accession>A0ABQ0VKJ5</accession>
<dbReference type="Gene3D" id="1.10.357.10">
    <property type="entry name" value="Tetracycline Repressor, domain 2"/>
    <property type="match status" value="1"/>
</dbReference>
<dbReference type="InterPro" id="IPR001647">
    <property type="entry name" value="HTH_TetR"/>
</dbReference>
<dbReference type="EMBL" id="BJWA01000047">
    <property type="protein sequence ID" value="GEL81928.1"/>
    <property type="molecule type" value="Genomic_DNA"/>
</dbReference>